<comment type="caution">
    <text evidence="2">The sequence shown here is derived from an EMBL/GenBank/DDBJ whole genome shotgun (WGS) entry which is preliminary data.</text>
</comment>
<gene>
    <name evidence="2" type="ORF">GBAR_LOCUS11640</name>
</gene>
<protein>
    <submittedName>
        <fullName evidence="2">Uncharacterized protein</fullName>
    </submittedName>
</protein>
<dbReference type="Gene3D" id="2.120.10.80">
    <property type="entry name" value="Kelch-type beta propeller"/>
    <property type="match status" value="1"/>
</dbReference>
<organism evidence="2 3">
    <name type="scientific">Geodia barretti</name>
    <name type="common">Barrett's horny sponge</name>
    <dbReference type="NCBI Taxonomy" id="519541"/>
    <lineage>
        <taxon>Eukaryota</taxon>
        <taxon>Metazoa</taxon>
        <taxon>Porifera</taxon>
        <taxon>Demospongiae</taxon>
        <taxon>Heteroscleromorpha</taxon>
        <taxon>Tetractinellida</taxon>
        <taxon>Astrophorina</taxon>
        <taxon>Geodiidae</taxon>
        <taxon>Geodia</taxon>
    </lineage>
</organism>
<name>A0AA35RYM5_GEOBA</name>
<sequence>MNQRELNDTQEKLQGSEQLVAAFQESLQQKDQTITDLQQTLSDREQKIEQLQEQGDRASRDQPPQQPVTKPQTTVEAPLAMVRGAAVMHGDTAYFAPADSNEIYSYQNILEKGCWSQLPDNYFENYGLVIISGYLTSIGGWNNGSTATLLSLIREDKRKIWSAIFPPMFTPRSDAACITTESDLVVVGGIGKFFEKCRYCGGDEHRF</sequence>
<dbReference type="AlphaFoldDB" id="A0AA35RYM5"/>
<dbReference type="InterPro" id="IPR015915">
    <property type="entry name" value="Kelch-typ_b-propeller"/>
</dbReference>
<dbReference type="EMBL" id="CASHTH010001747">
    <property type="protein sequence ID" value="CAI8019353.1"/>
    <property type="molecule type" value="Genomic_DNA"/>
</dbReference>
<dbReference type="Proteomes" id="UP001174909">
    <property type="component" value="Unassembled WGS sequence"/>
</dbReference>
<dbReference type="Gene3D" id="1.20.5.490">
    <property type="entry name" value="Single helix bin"/>
    <property type="match status" value="1"/>
</dbReference>
<dbReference type="SUPFAM" id="SSF117281">
    <property type="entry name" value="Kelch motif"/>
    <property type="match status" value="1"/>
</dbReference>
<reference evidence="2" key="1">
    <citation type="submission" date="2023-03" db="EMBL/GenBank/DDBJ databases">
        <authorList>
            <person name="Steffen K."/>
            <person name="Cardenas P."/>
        </authorList>
    </citation>
    <scope>NUCLEOTIDE SEQUENCE</scope>
</reference>
<feature type="compositionally biased region" description="Basic and acidic residues" evidence="1">
    <location>
        <begin position="47"/>
        <end position="60"/>
    </location>
</feature>
<evidence type="ECO:0000313" key="2">
    <source>
        <dbReference type="EMBL" id="CAI8019353.1"/>
    </source>
</evidence>
<accession>A0AA35RYM5</accession>
<proteinExistence type="predicted"/>
<evidence type="ECO:0000256" key="1">
    <source>
        <dbReference type="SAM" id="MobiDB-lite"/>
    </source>
</evidence>
<feature type="region of interest" description="Disordered" evidence="1">
    <location>
        <begin position="47"/>
        <end position="73"/>
    </location>
</feature>
<keyword evidence="3" id="KW-1185">Reference proteome</keyword>
<evidence type="ECO:0000313" key="3">
    <source>
        <dbReference type="Proteomes" id="UP001174909"/>
    </source>
</evidence>